<dbReference type="Proteomes" id="UP000499080">
    <property type="component" value="Unassembled WGS sequence"/>
</dbReference>
<evidence type="ECO:0000313" key="2">
    <source>
        <dbReference type="Proteomes" id="UP000499080"/>
    </source>
</evidence>
<dbReference type="AlphaFoldDB" id="A0A4Y2W5W3"/>
<evidence type="ECO:0000313" key="1">
    <source>
        <dbReference type="EMBL" id="GBO31876.1"/>
    </source>
</evidence>
<dbReference type="EMBL" id="BGPR01055272">
    <property type="protein sequence ID" value="GBO31876.1"/>
    <property type="molecule type" value="Genomic_DNA"/>
</dbReference>
<keyword evidence="2" id="KW-1185">Reference proteome</keyword>
<sequence>LNSLFEEAGWVDDRCLGQSRSLVLSLLTFFCLTPRVPRCEIACRRSLILSFWWTVVSYGALSLHGLPHGSSTASYVTTAGFLVACGFFPMGPSRSMDCLMQLNFFPCGYGGSFGGLWFPRGASRYMVASWQLNCFLCDYGGIFGGLWFPMGPSR</sequence>
<reference evidence="1 2" key="1">
    <citation type="journal article" date="2019" name="Sci. Rep.">
        <title>Orb-weaving spider Araneus ventricosus genome elucidates the spidroin gene catalogue.</title>
        <authorList>
            <person name="Kono N."/>
            <person name="Nakamura H."/>
            <person name="Ohtoshi R."/>
            <person name="Moran D.A.P."/>
            <person name="Shinohara A."/>
            <person name="Yoshida Y."/>
            <person name="Fujiwara M."/>
            <person name="Mori M."/>
            <person name="Tomita M."/>
            <person name="Arakawa K."/>
        </authorList>
    </citation>
    <scope>NUCLEOTIDE SEQUENCE [LARGE SCALE GENOMIC DNA]</scope>
</reference>
<proteinExistence type="predicted"/>
<protein>
    <submittedName>
        <fullName evidence="1">Uncharacterized protein</fullName>
    </submittedName>
</protein>
<accession>A0A4Y2W5W3</accession>
<gene>
    <name evidence="1" type="ORF">AVEN_189160_1</name>
</gene>
<comment type="caution">
    <text evidence="1">The sequence shown here is derived from an EMBL/GenBank/DDBJ whole genome shotgun (WGS) entry which is preliminary data.</text>
</comment>
<organism evidence="1 2">
    <name type="scientific">Araneus ventricosus</name>
    <name type="common">Orbweaver spider</name>
    <name type="synonym">Epeira ventricosa</name>
    <dbReference type="NCBI Taxonomy" id="182803"/>
    <lineage>
        <taxon>Eukaryota</taxon>
        <taxon>Metazoa</taxon>
        <taxon>Ecdysozoa</taxon>
        <taxon>Arthropoda</taxon>
        <taxon>Chelicerata</taxon>
        <taxon>Arachnida</taxon>
        <taxon>Araneae</taxon>
        <taxon>Araneomorphae</taxon>
        <taxon>Entelegynae</taxon>
        <taxon>Araneoidea</taxon>
        <taxon>Araneidae</taxon>
        <taxon>Araneus</taxon>
    </lineage>
</organism>
<name>A0A4Y2W5W3_ARAVE</name>
<feature type="non-terminal residue" evidence="1">
    <location>
        <position position="1"/>
    </location>
</feature>